<evidence type="ECO:0000313" key="1">
    <source>
        <dbReference type="EMBL" id="RVV98232.1"/>
    </source>
</evidence>
<dbReference type="Proteomes" id="UP000285908">
    <property type="component" value="Unassembled WGS sequence"/>
</dbReference>
<dbReference type="OrthoDB" id="7658988at2"/>
<proteinExistence type="predicted"/>
<accession>A0A438AHS1</accession>
<dbReference type="Pfam" id="PF20135">
    <property type="entry name" value="DUF6525"/>
    <property type="match status" value="1"/>
</dbReference>
<gene>
    <name evidence="1" type="ORF">EKE94_10545</name>
</gene>
<evidence type="ECO:0000313" key="2">
    <source>
        <dbReference type="Proteomes" id="UP000285908"/>
    </source>
</evidence>
<organism evidence="1 2">
    <name type="scientific">Mesobaculum littorinae</name>
    <dbReference type="NCBI Taxonomy" id="2486419"/>
    <lineage>
        <taxon>Bacteria</taxon>
        <taxon>Pseudomonadati</taxon>
        <taxon>Pseudomonadota</taxon>
        <taxon>Alphaproteobacteria</taxon>
        <taxon>Rhodobacterales</taxon>
        <taxon>Roseobacteraceae</taxon>
        <taxon>Mesobaculum</taxon>
    </lineage>
</organism>
<keyword evidence="2" id="KW-1185">Reference proteome</keyword>
<sequence length="77" mass="8640">MQAYDRLPRRLRLWLSEAALPWSPRSALRAWQSALRQCGGCEDSACRHLSRIEAAQLCRDARAVWAPGHPAQDRAGA</sequence>
<protein>
    <submittedName>
        <fullName evidence="1">Uncharacterized protein</fullName>
    </submittedName>
</protein>
<comment type="caution">
    <text evidence="1">The sequence shown here is derived from an EMBL/GenBank/DDBJ whole genome shotgun (WGS) entry which is preliminary data.</text>
</comment>
<dbReference type="AlphaFoldDB" id="A0A438AHS1"/>
<dbReference type="EMBL" id="RQXX01000003">
    <property type="protein sequence ID" value="RVV98232.1"/>
    <property type="molecule type" value="Genomic_DNA"/>
</dbReference>
<dbReference type="InterPro" id="IPR045386">
    <property type="entry name" value="DUF6525"/>
</dbReference>
<name>A0A438AHS1_9RHOB</name>
<reference evidence="1 2" key="1">
    <citation type="submission" date="2018-11" db="EMBL/GenBank/DDBJ databases">
        <title>Mesobaculum littorinae gen. nov., sp. nov., isolated from Littorina scabra that represents a novel genus of the order Rhodobacteraceae.</title>
        <authorList>
            <person name="Li F."/>
        </authorList>
    </citation>
    <scope>NUCLEOTIDE SEQUENCE [LARGE SCALE GENOMIC DNA]</scope>
    <source>
        <strain evidence="1 2">M0103</strain>
    </source>
</reference>